<dbReference type="Gene3D" id="3.50.40.10">
    <property type="entry name" value="Phenylalanyl-trna Synthetase, Chain B, domain 3"/>
    <property type="match status" value="1"/>
</dbReference>
<keyword evidence="10 15" id="KW-0460">Magnesium</keyword>
<evidence type="ECO:0000256" key="1">
    <source>
        <dbReference type="ARBA" id="ARBA00004496"/>
    </source>
</evidence>
<dbReference type="InterPro" id="IPR033714">
    <property type="entry name" value="tRNA_bind_bactPheRS"/>
</dbReference>
<dbReference type="InterPro" id="IPR005146">
    <property type="entry name" value="B3/B4_tRNA-bd"/>
</dbReference>
<comment type="catalytic activity">
    <reaction evidence="14 15">
        <text>tRNA(Phe) + L-phenylalanine + ATP = L-phenylalanyl-tRNA(Phe) + AMP + diphosphate + H(+)</text>
        <dbReference type="Rhea" id="RHEA:19413"/>
        <dbReference type="Rhea" id="RHEA-COMP:9668"/>
        <dbReference type="Rhea" id="RHEA-COMP:9699"/>
        <dbReference type="ChEBI" id="CHEBI:15378"/>
        <dbReference type="ChEBI" id="CHEBI:30616"/>
        <dbReference type="ChEBI" id="CHEBI:33019"/>
        <dbReference type="ChEBI" id="CHEBI:58095"/>
        <dbReference type="ChEBI" id="CHEBI:78442"/>
        <dbReference type="ChEBI" id="CHEBI:78531"/>
        <dbReference type="ChEBI" id="CHEBI:456215"/>
        <dbReference type="EC" id="6.1.1.20"/>
    </reaction>
</comment>
<comment type="similarity">
    <text evidence="2 15">Belongs to the phenylalanyl-tRNA synthetase beta subunit family. Type 1 subfamily.</text>
</comment>
<dbReference type="EMBL" id="FNTX01000001">
    <property type="protein sequence ID" value="SED89393.1"/>
    <property type="molecule type" value="Genomic_DNA"/>
</dbReference>
<dbReference type="PROSITE" id="PS51447">
    <property type="entry name" value="FDX_ACB"/>
    <property type="match status" value="1"/>
</dbReference>
<evidence type="ECO:0000256" key="5">
    <source>
        <dbReference type="ARBA" id="ARBA00022555"/>
    </source>
</evidence>
<evidence type="ECO:0000256" key="12">
    <source>
        <dbReference type="ARBA" id="ARBA00022917"/>
    </source>
</evidence>
<keyword evidence="13 15" id="KW-0030">Aminoacyl-tRNA synthetase</keyword>
<keyword evidence="5 16" id="KW-0820">tRNA-binding</keyword>
<dbReference type="AlphaFoldDB" id="A0A1H5EDU7"/>
<dbReference type="InterPro" id="IPR012340">
    <property type="entry name" value="NA-bd_OB-fold"/>
</dbReference>
<dbReference type="GO" id="GO:0004826">
    <property type="term" value="F:phenylalanine-tRNA ligase activity"/>
    <property type="evidence" value="ECO:0007669"/>
    <property type="project" value="UniProtKB-UniRule"/>
</dbReference>
<evidence type="ECO:0000259" key="17">
    <source>
        <dbReference type="PROSITE" id="PS50886"/>
    </source>
</evidence>
<feature type="binding site" evidence="15">
    <location>
        <position position="517"/>
    </location>
    <ligand>
        <name>Mg(2+)</name>
        <dbReference type="ChEBI" id="CHEBI:18420"/>
        <note>shared with alpha subunit</note>
    </ligand>
</feature>
<feature type="domain" description="B5" evidence="19">
    <location>
        <begin position="440"/>
        <end position="529"/>
    </location>
</feature>
<dbReference type="SUPFAM" id="SSF56037">
    <property type="entry name" value="PheT/TilS domain"/>
    <property type="match status" value="1"/>
</dbReference>
<dbReference type="GO" id="GO:0009328">
    <property type="term" value="C:phenylalanine-tRNA ligase complex"/>
    <property type="evidence" value="ECO:0007669"/>
    <property type="project" value="TreeGrafter"/>
</dbReference>
<protein>
    <recommendedName>
        <fullName evidence="15">Phenylalanine--tRNA ligase beta subunit</fullName>
        <ecNumber evidence="15">6.1.1.20</ecNumber>
    </recommendedName>
    <alternativeName>
        <fullName evidence="15">Phenylalanyl-tRNA synthetase beta subunit</fullName>
        <shortName evidence="15">PheRS</shortName>
    </alternativeName>
</protein>
<organism evidence="20 21">
    <name type="scientific">Ruania alba</name>
    <dbReference type="NCBI Taxonomy" id="648782"/>
    <lineage>
        <taxon>Bacteria</taxon>
        <taxon>Bacillati</taxon>
        <taxon>Actinomycetota</taxon>
        <taxon>Actinomycetes</taxon>
        <taxon>Micrococcales</taxon>
        <taxon>Ruaniaceae</taxon>
        <taxon>Ruania</taxon>
    </lineage>
</organism>
<evidence type="ECO:0000256" key="2">
    <source>
        <dbReference type="ARBA" id="ARBA00008653"/>
    </source>
</evidence>
<dbReference type="InterPro" id="IPR002547">
    <property type="entry name" value="tRNA-bd_dom"/>
</dbReference>
<keyword evidence="11 16" id="KW-0694">RNA-binding</keyword>
<keyword evidence="8 15" id="KW-0547">Nucleotide-binding</keyword>
<dbReference type="PROSITE" id="PS50886">
    <property type="entry name" value="TRBD"/>
    <property type="match status" value="1"/>
</dbReference>
<evidence type="ECO:0000256" key="6">
    <source>
        <dbReference type="ARBA" id="ARBA00022598"/>
    </source>
</evidence>
<dbReference type="InterPro" id="IPR045060">
    <property type="entry name" value="Phe-tRNA-ligase_IIc_bsu"/>
</dbReference>
<dbReference type="RefSeq" id="WP_089771945.1">
    <property type="nucleotide sequence ID" value="NZ_FNTX01000001.1"/>
</dbReference>
<dbReference type="Pfam" id="PF17759">
    <property type="entry name" value="tRNA_synthFbeta"/>
    <property type="match status" value="1"/>
</dbReference>
<dbReference type="InterPro" id="IPR009061">
    <property type="entry name" value="DNA-bd_dom_put_sf"/>
</dbReference>
<keyword evidence="7 15" id="KW-0479">Metal-binding</keyword>
<dbReference type="GO" id="GO:0006432">
    <property type="term" value="P:phenylalanyl-tRNA aminoacylation"/>
    <property type="evidence" value="ECO:0007669"/>
    <property type="project" value="UniProtKB-UniRule"/>
</dbReference>
<evidence type="ECO:0000256" key="16">
    <source>
        <dbReference type="PROSITE-ProRule" id="PRU00209"/>
    </source>
</evidence>
<keyword evidence="9 15" id="KW-0067">ATP-binding</keyword>
<evidence type="ECO:0000259" key="19">
    <source>
        <dbReference type="PROSITE" id="PS51483"/>
    </source>
</evidence>
<gene>
    <name evidence="15" type="primary">pheT</name>
    <name evidence="20" type="ORF">SAMN04488554_0988</name>
</gene>
<keyword evidence="12 15" id="KW-0648">Protein biosynthesis</keyword>
<dbReference type="InterPro" id="IPR045864">
    <property type="entry name" value="aa-tRNA-synth_II/BPL/LPL"/>
</dbReference>
<dbReference type="SMART" id="SM00896">
    <property type="entry name" value="FDX-ACB"/>
    <property type="match status" value="1"/>
</dbReference>
<dbReference type="GO" id="GO:0000287">
    <property type="term" value="F:magnesium ion binding"/>
    <property type="evidence" value="ECO:0007669"/>
    <property type="project" value="UniProtKB-UniRule"/>
</dbReference>
<dbReference type="HAMAP" id="MF_00283">
    <property type="entry name" value="Phe_tRNA_synth_beta1"/>
    <property type="match status" value="1"/>
</dbReference>
<dbReference type="Pfam" id="PF03484">
    <property type="entry name" value="B5"/>
    <property type="match status" value="1"/>
</dbReference>
<dbReference type="CDD" id="cd00769">
    <property type="entry name" value="PheRS_beta_core"/>
    <property type="match status" value="1"/>
</dbReference>
<comment type="subunit">
    <text evidence="3 15">Tetramer of two alpha and two beta subunits.</text>
</comment>
<dbReference type="InterPro" id="IPR041616">
    <property type="entry name" value="PheRS_beta_core"/>
</dbReference>
<feature type="binding site" evidence="15">
    <location>
        <position position="507"/>
    </location>
    <ligand>
        <name>Mg(2+)</name>
        <dbReference type="ChEBI" id="CHEBI:18420"/>
        <note>shared with alpha subunit</note>
    </ligand>
</feature>
<evidence type="ECO:0000256" key="10">
    <source>
        <dbReference type="ARBA" id="ARBA00022842"/>
    </source>
</evidence>
<dbReference type="InterPro" id="IPR004532">
    <property type="entry name" value="Phe-tRNA-ligase_IIc_bsu_bact"/>
</dbReference>
<dbReference type="GO" id="GO:0000049">
    <property type="term" value="F:tRNA binding"/>
    <property type="evidence" value="ECO:0007669"/>
    <property type="project" value="UniProtKB-UniRule"/>
</dbReference>
<feature type="binding site" evidence="15">
    <location>
        <position position="516"/>
    </location>
    <ligand>
        <name>Mg(2+)</name>
        <dbReference type="ChEBI" id="CHEBI:18420"/>
        <note>shared with alpha subunit</note>
    </ligand>
</feature>
<proteinExistence type="inferred from homology"/>
<comment type="subcellular location">
    <subcellularLocation>
        <location evidence="1 15">Cytoplasm</location>
    </subcellularLocation>
</comment>
<evidence type="ECO:0000256" key="15">
    <source>
        <dbReference type="HAMAP-Rule" id="MF_00283"/>
    </source>
</evidence>
<dbReference type="Gene3D" id="3.30.70.380">
    <property type="entry name" value="Ferrodoxin-fold anticodon-binding domain"/>
    <property type="match status" value="1"/>
</dbReference>
<dbReference type="STRING" id="648782.SAMN04488554_0988"/>
<evidence type="ECO:0000256" key="13">
    <source>
        <dbReference type="ARBA" id="ARBA00023146"/>
    </source>
</evidence>
<feature type="domain" description="FDX-ACB" evidence="18">
    <location>
        <begin position="782"/>
        <end position="875"/>
    </location>
</feature>
<keyword evidence="4 15" id="KW-0963">Cytoplasm</keyword>
<keyword evidence="21" id="KW-1185">Reference proteome</keyword>
<evidence type="ECO:0000256" key="4">
    <source>
        <dbReference type="ARBA" id="ARBA00022490"/>
    </source>
</evidence>
<dbReference type="SMART" id="SM00873">
    <property type="entry name" value="B3_4"/>
    <property type="match status" value="1"/>
</dbReference>
<reference evidence="21" key="1">
    <citation type="submission" date="2016-10" db="EMBL/GenBank/DDBJ databases">
        <authorList>
            <person name="Varghese N."/>
            <person name="Submissions S."/>
        </authorList>
    </citation>
    <scope>NUCLEOTIDE SEQUENCE [LARGE SCALE GENOMIC DNA]</scope>
    <source>
        <strain evidence="21">DSM 21368</strain>
    </source>
</reference>
<dbReference type="NCBIfam" id="TIGR00472">
    <property type="entry name" value="pheT_bact"/>
    <property type="match status" value="1"/>
</dbReference>
<feature type="domain" description="TRNA-binding" evidence="17">
    <location>
        <begin position="41"/>
        <end position="171"/>
    </location>
</feature>
<dbReference type="SUPFAM" id="SSF46955">
    <property type="entry name" value="Putative DNA-binding domain"/>
    <property type="match status" value="1"/>
</dbReference>
<evidence type="ECO:0000313" key="21">
    <source>
        <dbReference type="Proteomes" id="UP000199220"/>
    </source>
</evidence>
<evidence type="ECO:0000256" key="8">
    <source>
        <dbReference type="ARBA" id="ARBA00022741"/>
    </source>
</evidence>
<dbReference type="CDD" id="cd02796">
    <property type="entry name" value="tRNA_bind_bactPheRS"/>
    <property type="match status" value="1"/>
</dbReference>
<dbReference type="GO" id="GO:0005524">
    <property type="term" value="F:ATP binding"/>
    <property type="evidence" value="ECO:0007669"/>
    <property type="project" value="UniProtKB-UniRule"/>
</dbReference>
<evidence type="ECO:0000256" key="3">
    <source>
        <dbReference type="ARBA" id="ARBA00011209"/>
    </source>
</evidence>
<evidence type="ECO:0000313" key="20">
    <source>
        <dbReference type="EMBL" id="SED89393.1"/>
    </source>
</evidence>
<evidence type="ECO:0000259" key="18">
    <source>
        <dbReference type="PROSITE" id="PS51447"/>
    </source>
</evidence>
<dbReference type="OrthoDB" id="9805455at2"/>
<accession>A0A1H5EDU7</accession>
<dbReference type="InterPro" id="IPR020825">
    <property type="entry name" value="Phe-tRNA_synthase-like_B3/B4"/>
</dbReference>
<dbReference type="SUPFAM" id="SSF50249">
    <property type="entry name" value="Nucleic acid-binding proteins"/>
    <property type="match status" value="1"/>
</dbReference>
<dbReference type="Pfam" id="PF03147">
    <property type="entry name" value="FDX-ACB"/>
    <property type="match status" value="1"/>
</dbReference>
<name>A0A1H5EDU7_9MICO</name>
<dbReference type="SMART" id="SM00874">
    <property type="entry name" value="B5"/>
    <property type="match status" value="1"/>
</dbReference>
<dbReference type="Gene3D" id="2.40.50.140">
    <property type="entry name" value="Nucleic acid-binding proteins"/>
    <property type="match status" value="1"/>
</dbReference>
<dbReference type="PANTHER" id="PTHR10947">
    <property type="entry name" value="PHENYLALANYL-TRNA SYNTHETASE BETA CHAIN AND LEUCINE-RICH REPEAT-CONTAINING PROTEIN 47"/>
    <property type="match status" value="1"/>
</dbReference>
<dbReference type="Proteomes" id="UP000199220">
    <property type="component" value="Unassembled WGS sequence"/>
</dbReference>
<keyword evidence="6 15" id="KW-0436">Ligase</keyword>
<dbReference type="FunFam" id="3.30.70.380:FF:000001">
    <property type="entry name" value="Phenylalanine--tRNA ligase beta subunit"/>
    <property type="match status" value="1"/>
</dbReference>
<dbReference type="PROSITE" id="PS51483">
    <property type="entry name" value="B5"/>
    <property type="match status" value="1"/>
</dbReference>
<dbReference type="Gene3D" id="3.30.56.10">
    <property type="match status" value="2"/>
</dbReference>
<evidence type="ECO:0000256" key="9">
    <source>
        <dbReference type="ARBA" id="ARBA00022840"/>
    </source>
</evidence>
<dbReference type="SUPFAM" id="SSF54991">
    <property type="entry name" value="Anticodon-binding domain of PheRS"/>
    <property type="match status" value="1"/>
</dbReference>
<feature type="binding site" evidence="15">
    <location>
        <position position="513"/>
    </location>
    <ligand>
        <name>Mg(2+)</name>
        <dbReference type="ChEBI" id="CHEBI:18420"/>
        <note>shared with alpha subunit</note>
    </ligand>
</feature>
<dbReference type="EC" id="6.1.1.20" evidence="15"/>
<evidence type="ECO:0000256" key="14">
    <source>
        <dbReference type="ARBA" id="ARBA00049255"/>
    </source>
</evidence>
<sequence>MPLVPLPWLREHVDVPAGTTAEQLAADLVRVGLEEETIHTSGVTGPLVVGRVLAVTPEEQKNGKTINWCLVDVGAEHAPDTAPEGADEAATGLDYHPRGIVCGAHNFAPGDSVVVALSGAVLPGDFAIASRKTYGHISDGMICSSKELGLGEDHEGIIVLDDPPAPGTDALTLLGLAEEVMEINVTPDRGYCFSMRGIAREYAHSTGATFTDPGLVTPAGSAAQPPAATDDGFAIELADDAPIHDVPGCDRFVARIVRGIDPAAPTPDWMATRLRQAGMRPISLTVDVTNYVMLDLGQPLHAYDLASLAAPIVVRRARAGERLITLDDQKRTLDADDLLITDSPDGTGSRILGLAGVMGGAETEVGEATTDILIEAAHFDQITVARTARRHKLPSEAAKRFERGVDPALPAVAAQRVVDLLVELGGGTDDPAVTDVDQTTAPAPIALDAALPGRTAGVEYTPETVADTLRNLGAEVVPAAEESDGETGRRARRAPTLQVTPPTWRPDLGTPADLVEEVIRLQGYDQVPSVLPTAPPGRGLSARQRSRRRVADLLADAGLVQVLTYPFVAPGRRDELGLPAEDSRRRSVRLANPLSEAQPLMRTSVLETLVDAAVRNIGRGLTDVAVYELGLVTLPDGGTHLSPLPALGVRPTDADLDAVRAAVPDQPLHLAAVLTGNVVPASVHTSARAADYADAIDVVHRVAELLRVPLTVTADAERAPWHPGRCAQFSLTDGTVVGWAGELAPKVTQALDLPARTVALEITLGALLDAAPDAPTQFRAISTFPAAKEDIALVVADDVPAADLLATVREGAGELAEEVRLFDSYRGESLGAGRVSLAFSLRLRAADRTLKATDSAQVRDAVVALAGQRHGAELRS</sequence>
<dbReference type="SUPFAM" id="SSF55681">
    <property type="entry name" value="Class II aaRS and biotin synthetases"/>
    <property type="match status" value="1"/>
</dbReference>
<dbReference type="Gene3D" id="3.30.930.10">
    <property type="entry name" value="Bira Bifunctional Protein, Domain 2"/>
    <property type="match status" value="1"/>
</dbReference>
<dbReference type="InterPro" id="IPR036690">
    <property type="entry name" value="Fdx_antiC-bd_sf"/>
</dbReference>
<dbReference type="Pfam" id="PF03483">
    <property type="entry name" value="B3_4"/>
    <property type="match status" value="1"/>
</dbReference>
<dbReference type="InterPro" id="IPR005147">
    <property type="entry name" value="tRNA_synthase_B5-dom"/>
</dbReference>
<dbReference type="PANTHER" id="PTHR10947:SF0">
    <property type="entry name" value="PHENYLALANINE--TRNA LIGASE BETA SUBUNIT"/>
    <property type="match status" value="1"/>
</dbReference>
<dbReference type="InterPro" id="IPR005121">
    <property type="entry name" value="Fdx_antiC-bd"/>
</dbReference>
<dbReference type="Pfam" id="PF01588">
    <property type="entry name" value="tRNA_bind"/>
    <property type="match status" value="1"/>
</dbReference>
<evidence type="ECO:0000256" key="7">
    <source>
        <dbReference type="ARBA" id="ARBA00022723"/>
    </source>
</evidence>
<evidence type="ECO:0000256" key="11">
    <source>
        <dbReference type="ARBA" id="ARBA00022884"/>
    </source>
</evidence>
<comment type="cofactor">
    <cofactor evidence="15">
        <name>Mg(2+)</name>
        <dbReference type="ChEBI" id="CHEBI:18420"/>
    </cofactor>
    <text evidence="15">Binds 2 magnesium ions per tetramer.</text>
</comment>